<dbReference type="SUPFAM" id="SSF47413">
    <property type="entry name" value="lambda repressor-like DNA-binding domains"/>
    <property type="match status" value="1"/>
</dbReference>
<evidence type="ECO:0000313" key="2">
    <source>
        <dbReference type="EMBL" id="CAA9300776.1"/>
    </source>
</evidence>
<dbReference type="PROSITE" id="PS50943">
    <property type="entry name" value="HTH_CROC1"/>
    <property type="match status" value="1"/>
</dbReference>
<dbReference type="InterPro" id="IPR001387">
    <property type="entry name" value="Cro/C1-type_HTH"/>
</dbReference>
<dbReference type="Gene3D" id="1.10.260.40">
    <property type="entry name" value="lambda repressor-like DNA-binding domains"/>
    <property type="match status" value="1"/>
</dbReference>
<protein>
    <recommendedName>
        <fullName evidence="1">HTH cro/C1-type domain-containing protein</fullName>
    </recommendedName>
</protein>
<name>A0A6J4KBD9_9SPHI</name>
<evidence type="ECO:0000259" key="1">
    <source>
        <dbReference type="PROSITE" id="PS50943"/>
    </source>
</evidence>
<dbReference type="GO" id="GO:0003677">
    <property type="term" value="F:DNA binding"/>
    <property type="evidence" value="ECO:0007669"/>
    <property type="project" value="InterPro"/>
</dbReference>
<sequence length="82" mass="9581">MNAPKKTKQPPNEALQKLGRRIKQLCIQKGYTNYEYFAYEHNISRTQFGRYENGEDLRYSSLLKVVGAFGMTMEEFFGEGFD</sequence>
<dbReference type="EMBL" id="CADCTQ010000448">
    <property type="protein sequence ID" value="CAA9300776.1"/>
    <property type="molecule type" value="Genomic_DNA"/>
</dbReference>
<feature type="domain" description="HTH cro/C1-type" evidence="1">
    <location>
        <begin position="42"/>
        <end position="76"/>
    </location>
</feature>
<dbReference type="InterPro" id="IPR010982">
    <property type="entry name" value="Lambda_DNA-bd_dom_sf"/>
</dbReference>
<accession>A0A6J4KBD9</accession>
<proteinExistence type="predicted"/>
<reference evidence="2" key="1">
    <citation type="submission" date="2020-02" db="EMBL/GenBank/DDBJ databases">
        <authorList>
            <person name="Meier V. D."/>
        </authorList>
    </citation>
    <scope>NUCLEOTIDE SEQUENCE</scope>
    <source>
        <strain evidence="2">AVDCRST_MAG56</strain>
    </source>
</reference>
<dbReference type="SMART" id="SM00530">
    <property type="entry name" value="HTH_XRE"/>
    <property type="match status" value="1"/>
</dbReference>
<dbReference type="AlphaFoldDB" id="A0A6J4KBD9"/>
<dbReference type="CDD" id="cd00093">
    <property type="entry name" value="HTH_XRE"/>
    <property type="match status" value="1"/>
</dbReference>
<gene>
    <name evidence="2" type="ORF">AVDCRST_MAG56-5401</name>
</gene>
<organism evidence="2">
    <name type="scientific">uncultured Cytophagales bacterium</name>
    <dbReference type="NCBI Taxonomy" id="158755"/>
    <lineage>
        <taxon>Bacteria</taxon>
        <taxon>Pseudomonadati</taxon>
        <taxon>Bacteroidota</taxon>
        <taxon>Sphingobacteriia</taxon>
        <taxon>Sphingobacteriales</taxon>
        <taxon>environmental samples</taxon>
    </lineage>
</organism>